<sequence>MNHGLFGSTNPKVSGSSKASQLQPFYTKLRHVKTYYERLKLSLSNKRNVPD</sequence>
<feature type="region of interest" description="Disordered" evidence="1">
    <location>
        <begin position="1"/>
        <end position="21"/>
    </location>
</feature>
<reference evidence="2" key="1">
    <citation type="submission" date="2017-03" db="EMBL/GenBank/DDBJ databases">
        <title>The mitochondrial genome of the carnivorous plant Utricularia reniformis (Lentibulariaceae): structure, comparative analysis and evolutionary landmarks.</title>
        <authorList>
            <person name="Silva S.R."/>
            <person name="Alvarenga D.O."/>
            <person name="Michael T.P."/>
            <person name="Miranda V.F.O."/>
            <person name="Varani A.M."/>
        </authorList>
    </citation>
    <scope>NUCLEOTIDE SEQUENCE</scope>
</reference>
<proteinExistence type="predicted"/>
<dbReference type="EMBL" id="KY774314">
    <property type="protein sequence ID" value="ART31886.1"/>
    <property type="molecule type" value="Genomic_DNA"/>
</dbReference>
<evidence type="ECO:0000313" key="2">
    <source>
        <dbReference type="EMBL" id="ART31886.1"/>
    </source>
</evidence>
<keyword evidence="2" id="KW-0496">Mitochondrion</keyword>
<evidence type="ECO:0000256" key="1">
    <source>
        <dbReference type="SAM" id="MobiDB-lite"/>
    </source>
</evidence>
<name>A0A1Y0B370_9LAMI</name>
<dbReference type="AlphaFoldDB" id="A0A1Y0B370"/>
<geneLocation type="mitochondrion" evidence="2"/>
<organism evidence="2">
    <name type="scientific">Utricularia reniformis</name>
    <dbReference type="NCBI Taxonomy" id="192314"/>
    <lineage>
        <taxon>Eukaryota</taxon>
        <taxon>Viridiplantae</taxon>
        <taxon>Streptophyta</taxon>
        <taxon>Embryophyta</taxon>
        <taxon>Tracheophyta</taxon>
        <taxon>Spermatophyta</taxon>
        <taxon>Magnoliopsida</taxon>
        <taxon>eudicotyledons</taxon>
        <taxon>Gunneridae</taxon>
        <taxon>Pentapetalae</taxon>
        <taxon>asterids</taxon>
        <taxon>lamiids</taxon>
        <taxon>Lamiales</taxon>
        <taxon>Lentibulariaceae</taxon>
        <taxon>Utricularia</taxon>
    </lineage>
</organism>
<protein>
    <submittedName>
        <fullName evidence="2">Uncharacterized protein</fullName>
    </submittedName>
</protein>
<accession>A0A1Y0B370</accession>
<gene>
    <name evidence="2" type="ORF">AEK19_MT1706</name>
</gene>
<feature type="compositionally biased region" description="Polar residues" evidence="1">
    <location>
        <begin position="7"/>
        <end position="21"/>
    </location>
</feature>